<dbReference type="EMBL" id="JDFF01000025">
    <property type="protein sequence ID" value="EWC91284.1"/>
    <property type="molecule type" value="Genomic_DNA"/>
</dbReference>
<keyword evidence="1" id="KW-0812">Transmembrane</keyword>
<accession>Z4WV20</accession>
<evidence type="ECO:0000313" key="3">
    <source>
        <dbReference type="Proteomes" id="UP000023482"/>
    </source>
</evidence>
<keyword evidence="1" id="KW-1133">Transmembrane helix</keyword>
<gene>
    <name evidence="2" type="ORF">HMPREF0636_0083</name>
</gene>
<reference evidence="2 3" key="1">
    <citation type="submission" date="2014-01" db="EMBL/GenBank/DDBJ databases">
        <authorList>
            <person name="Durkin A.S."/>
            <person name="McCorrison J."/>
            <person name="Torralba M."/>
            <person name="Gillis M."/>
            <person name="Haft D.H."/>
            <person name="Methe B."/>
            <person name="Sutton G."/>
            <person name="Nelson K.E."/>
        </authorList>
    </citation>
    <scope>NUCLEOTIDE SEQUENCE [LARGE SCALE GENOMIC DNA]</scope>
    <source>
        <strain evidence="2 3">ATCC 51270</strain>
    </source>
</reference>
<keyword evidence="3" id="KW-1185">Reference proteome</keyword>
<keyword evidence="1" id="KW-0472">Membrane</keyword>
<dbReference type="AlphaFoldDB" id="Z4WV20"/>
<protein>
    <submittedName>
        <fullName evidence="2">Uncharacterized protein</fullName>
    </submittedName>
</protein>
<feature type="transmembrane region" description="Helical" evidence="1">
    <location>
        <begin position="18"/>
        <end position="42"/>
    </location>
</feature>
<evidence type="ECO:0000256" key="1">
    <source>
        <dbReference type="SAM" id="Phobius"/>
    </source>
</evidence>
<proteinExistence type="predicted"/>
<comment type="caution">
    <text evidence="2">The sequence shown here is derived from an EMBL/GenBank/DDBJ whole genome shotgun (WGS) entry which is preliminary data.</text>
</comment>
<name>Z4WV20_9PORP</name>
<dbReference type="PATRIC" id="fig|887901.3.peg.1599"/>
<dbReference type="Proteomes" id="UP000023482">
    <property type="component" value="Unassembled WGS sequence"/>
</dbReference>
<evidence type="ECO:0000313" key="2">
    <source>
        <dbReference type="EMBL" id="EWC91284.1"/>
    </source>
</evidence>
<organism evidence="2 3">
    <name type="scientific">Porphyromonas catoniae ATCC 51270</name>
    <dbReference type="NCBI Taxonomy" id="887901"/>
    <lineage>
        <taxon>Bacteria</taxon>
        <taxon>Pseudomonadati</taxon>
        <taxon>Bacteroidota</taxon>
        <taxon>Bacteroidia</taxon>
        <taxon>Bacteroidales</taxon>
        <taxon>Porphyromonadaceae</taxon>
        <taxon>Porphyromonas</taxon>
    </lineage>
</organism>
<sequence length="43" mass="4951">MRLEVTLRLRQCGTWTDIIMSIIIIRHMLIVIVCVILSVALLT</sequence>